<dbReference type="GO" id="GO:0016491">
    <property type="term" value="F:oxidoreductase activity"/>
    <property type="evidence" value="ECO:0007669"/>
    <property type="project" value="InterPro"/>
</dbReference>
<dbReference type="AlphaFoldDB" id="A0A564IJ29"/>
<keyword evidence="1" id="KW-0732">Signal</keyword>
<organism evidence="2 3">
    <name type="scientific">Klebsiella spallanzanii</name>
    <dbReference type="NCBI Taxonomy" id="2587528"/>
    <lineage>
        <taxon>Bacteria</taxon>
        <taxon>Pseudomonadati</taxon>
        <taxon>Pseudomonadota</taxon>
        <taxon>Gammaproteobacteria</taxon>
        <taxon>Enterobacterales</taxon>
        <taxon>Enterobacteriaceae</taxon>
        <taxon>Klebsiella/Raoultella group</taxon>
        <taxon>Klebsiella</taxon>
    </lineage>
</organism>
<feature type="chain" id="PRO_5021866279" evidence="1">
    <location>
        <begin position="20"/>
        <end position="206"/>
    </location>
</feature>
<accession>A0A564IJ29</accession>
<evidence type="ECO:0000313" key="2">
    <source>
        <dbReference type="EMBL" id="VUS44595.1"/>
    </source>
</evidence>
<sequence length="206" mass="23250">MIKKILAGLLICIAAIANNGSVAHIELHKDDKPSPIQNTVTLKLIERRHTDKRPYQNDAIAPKHLSALLAQHQPWLYPRNSAGFNKLVGYAVEAAKTQALNKNKREEFAQWLRFSNGEEMFAATIRSGMNLESFWLDAVQYGISIQPVSQMLEEDAFRKQLAQTLGLSQPPQMILRAGYVDDYGENNKIRRNISMFTSLESQPTVN</sequence>
<evidence type="ECO:0000256" key="1">
    <source>
        <dbReference type="SAM" id="SignalP"/>
    </source>
</evidence>
<gene>
    <name evidence="2" type="ORF">SB6408_03825</name>
</gene>
<dbReference type="RefSeq" id="WP_142462131.1">
    <property type="nucleotide sequence ID" value="NZ_CABGHF010000004.1"/>
</dbReference>
<name>A0A564IJ29_9ENTR</name>
<protein>
    <submittedName>
        <fullName evidence="2">Uncharacterized protein</fullName>
    </submittedName>
</protein>
<dbReference type="EMBL" id="CABGHF010000004">
    <property type="protein sequence ID" value="VUS44595.1"/>
    <property type="molecule type" value="Genomic_DNA"/>
</dbReference>
<feature type="signal peptide" evidence="1">
    <location>
        <begin position="1"/>
        <end position="19"/>
    </location>
</feature>
<evidence type="ECO:0000313" key="3">
    <source>
        <dbReference type="Proteomes" id="UP000318370"/>
    </source>
</evidence>
<dbReference type="Gene3D" id="3.40.109.10">
    <property type="entry name" value="NADH Oxidase"/>
    <property type="match status" value="2"/>
</dbReference>
<reference evidence="2 3" key="1">
    <citation type="submission" date="2019-07" db="EMBL/GenBank/DDBJ databases">
        <authorList>
            <person name="Brisse S."/>
            <person name="Rodrigues C."/>
            <person name="Thorpe H."/>
        </authorList>
    </citation>
    <scope>NUCLEOTIDE SEQUENCE [LARGE SCALE GENOMIC DNA]</scope>
    <source>
        <strain evidence="2">SB6408</strain>
    </source>
</reference>
<dbReference type="Proteomes" id="UP000318370">
    <property type="component" value="Unassembled WGS sequence"/>
</dbReference>
<dbReference type="SUPFAM" id="SSF55469">
    <property type="entry name" value="FMN-dependent nitroreductase-like"/>
    <property type="match status" value="1"/>
</dbReference>
<proteinExistence type="predicted"/>
<dbReference type="InterPro" id="IPR000415">
    <property type="entry name" value="Nitroreductase-like"/>
</dbReference>